<dbReference type="Proteomes" id="UP001519287">
    <property type="component" value="Unassembled WGS sequence"/>
</dbReference>
<dbReference type="Gene3D" id="3.40.50.720">
    <property type="entry name" value="NAD(P)-binding Rossmann-like Domain"/>
    <property type="match status" value="2"/>
</dbReference>
<evidence type="ECO:0000259" key="3">
    <source>
        <dbReference type="Pfam" id="PF02719"/>
    </source>
</evidence>
<feature type="transmembrane region" description="Helical" evidence="2">
    <location>
        <begin position="7"/>
        <end position="28"/>
    </location>
</feature>
<feature type="transmembrane region" description="Helical" evidence="2">
    <location>
        <begin position="71"/>
        <end position="93"/>
    </location>
</feature>
<evidence type="ECO:0000313" key="5">
    <source>
        <dbReference type="Proteomes" id="UP001519287"/>
    </source>
</evidence>
<organism evidence="4 5">
    <name type="scientific">Paenibacillus eucommiae</name>
    <dbReference type="NCBI Taxonomy" id="1355755"/>
    <lineage>
        <taxon>Bacteria</taxon>
        <taxon>Bacillati</taxon>
        <taxon>Bacillota</taxon>
        <taxon>Bacilli</taxon>
        <taxon>Bacillales</taxon>
        <taxon>Paenibacillaceae</taxon>
        <taxon>Paenibacillus</taxon>
    </lineage>
</organism>
<dbReference type="InterPro" id="IPR036291">
    <property type="entry name" value="NAD(P)-bd_dom_sf"/>
</dbReference>
<dbReference type="EMBL" id="JAGGLB010000004">
    <property type="protein sequence ID" value="MBP1990299.1"/>
    <property type="molecule type" value="Genomic_DNA"/>
</dbReference>
<comment type="caution">
    <text evidence="4">The sequence shown here is derived from an EMBL/GenBank/DDBJ whole genome shotgun (WGS) entry which is preliminary data.</text>
</comment>
<feature type="transmembrane region" description="Helical" evidence="2">
    <location>
        <begin position="40"/>
        <end position="59"/>
    </location>
</feature>
<sequence length="603" mass="66588">MVIKRRVLFLFFIDLFIIWLSVGGSYFFHSDGPGWSEVLQYGLIFSIFCGGSLLYFRMYNRIWQYASVGELVAIFKAVTLGGIASYGIAAIVMGTWMPFLTAVTTLETMLLLMGGSRFIWRLLRVKPSSKAEDTRRKILMIGAGDCGALITKEMLGPEFSDQKVIGFVDDDPKKQGMHVYGLPVLGDRSQIEAIVSKYAVDDIIIAIPSAPQHEIAEMITICKGTGVKVKIIPALNDYIHGRVSVRAIRDVSVEDLLGRDPVVIDLEGIANYVSDKVLLITGAGGSIGSELCRQIASFKPEKLLLLGHGENSIYNIEMELRRLDPSLNMETIIADIQDRPRINDIFRKYKPQVIFHAAAHKHVPLMERNPAEAVKNNVFGTKNVADCADKYGAEKFVMISSDKAVNPTSVMGATKRIAEMYVQSLDACSATKFVAVRFGNVLGSRGSVIPRFKEQISIGGPVTVTHPEMVRFFMTIPEAVQLVIQAGSFAKGGEIFVLDMGAPVKILDLAEDLIRLSGYEPYSEIAIEFSGIREGEKLFEELLSDEEVSNATQHERIYIGKPVNIDRSELELEFKRLEKVLAEGGGGIRDVIGKLVPLHRSAS</sequence>
<keyword evidence="5" id="KW-1185">Reference proteome</keyword>
<keyword evidence="2" id="KW-0472">Membrane</keyword>
<comment type="similarity">
    <text evidence="1">Belongs to the polysaccharide synthase family.</text>
</comment>
<dbReference type="InterPro" id="IPR003869">
    <property type="entry name" value="Polysac_CapD-like"/>
</dbReference>
<evidence type="ECO:0000256" key="1">
    <source>
        <dbReference type="ARBA" id="ARBA00007430"/>
    </source>
</evidence>
<dbReference type="Pfam" id="PF02719">
    <property type="entry name" value="Polysacc_synt_2"/>
    <property type="match status" value="1"/>
</dbReference>
<name>A0ABS4IUQ4_9BACL</name>
<dbReference type="SUPFAM" id="SSF51735">
    <property type="entry name" value="NAD(P)-binding Rossmann-fold domains"/>
    <property type="match status" value="2"/>
</dbReference>
<evidence type="ECO:0000313" key="4">
    <source>
        <dbReference type="EMBL" id="MBP1990299.1"/>
    </source>
</evidence>
<accession>A0ABS4IUQ4</accession>
<dbReference type="PANTHER" id="PTHR43318:SF1">
    <property type="entry name" value="POLYSACCHARIDE BIOSYNTHESIS PROTEIN EPSC-RELATED"/>
    <property type="match status" value="1"/>
</dbReference>
<proteinExistence type="inferred from homology"/>
<keyword evidence="2" id="KW-0812">Transmembrane</keyword>
<dbReference type="Pfam" id="PF13727">
    <property type="entry name" value="CoA_binding_3"/>
    <property type="match status" value="1"/>
</dbReference>
<protein>
    <submittedName>
        <fullName evidence="4">FlaA1/EpsC-like NDP-sugar epimerase</fullName>
    </submittedName>
</protein>
<keyword evidence="2" id="KW-1133">Transmembrane helix</keyword>
<dbReference type="CDD" id="cd05237">
    <property type="entry name" value="UDP_invert_4-6DH_SDR_e"/>
    <property type="match status" value="1"/>
</dbReference>
<dbReference type="RefSeq" id="WP_209971077.1">
    <property type="nucleotide sequence ID" value="NZ_JAGGLB010000004.1"/>
</dbReference>
<dbReference type="InterPro" id="IPR051203">
    <property type="entry name" value="Polysaccharide_Synthase-Rel"/>
</dbReference>
<evidence type="ECO:0000256" key="2">
    <source>
        <dbReference type="SAM" id="Phobius"/>
    </source>
</evidence>
<reference evidence="4 5" key="1">
    <citation type="submission" date="2021-03" db="EMBL/GenBank/DDBJ databases">
        <title>Genomic Encyclopedia of Type Strains, Phase IV (KMG-IV): sequencing the most valuable type-strain genomes for metagenomic binning, comparative biology and taxonomic classification.</title>
        <authorList>
            <person name="Goeker M."/>
        </authorList>
    </citation>
    <scope>NUCLEOTIDE SEQUENCE [LARGE SCALE GENOMIC DNA]</scope>
    <source>
        <strain evidence="4 5">DSM 26048</strain>
    </source>
</reference>
<dbReference type="PANTHER" id="PTHR43318">
    <property type="entry name" value="UDP-N-ACETYLGLUCOSAMINE 4,6-DEHYDRATASE"/>
    <property type="match status" value="1"/>
</dbReference>
<feature type="domain" description="Polysaccharide biosynthesis protein CapD-like" evidence="3">
    <location>
        <begin position="278"/>
        <end position="560"/>
    </location>
</feature>
<gene>
    <name evidence="4" type="ORF">J2Z66_001897</name>
</gene>